<evidence type="ECO:0000313" key="3">
    <source>
        <dbReference type="Proteomes" id="UP000004471"/>
    </source>
</evidence>
<sequence>MGLVRHKGTFADPKDFDEMTSQGLIHATTIEGQHFYYRALARGVPQANDWSYPAPGTDNEYWESLGANVPEGTWADPKGSSGFTSPGRIHAVQARDRTLYLLSKVDGLLAEHNWPIPQDGDNDYWTVVGESRHSGEIIDPKDQQEVTWTGAIHMRQDGNTRRYYSSKIVGNLAVIGAEHPLPATETDNAWWTFIGRTAHAGTQRDPIQSGEVIRPGDTVRVIRTADEYYQARFAGIFNAERALPDSQRDNEDWSYVGKSEFAGTLQSPKDAYEITWPGAIHRFEVDGKAYFARSLIDGAPGQEGWHYPAPPDSNEQWSYLDMGIHAGTWLDPKPESDATWPGALHVVKRPTGIGESFTRSFYRSKIWGHVMDDEEGYGNESNFEHVGYSIYQGTLNSPKYFDQPTWAGAIHQDRETKFLFEAKKSGEMGVEVGERPMTPTDNESWHFVGISKHLGILSDPKEWDEYTWPGRLHRYEHGGKTLYFRAQMTGTPSDHGWYYPTDESSTEQWAYYGTTSHAGTFADPHGPDEVTWRGAIHRVEKDGIRFYFKARIAGIPNQQYWTYPTDATSNAYYLYAATERHAGTISDPKDEKELVIPGDYVKTTRVDGDHYFIAKNSGVPSLNQWPFPANRGDTENWIFYGISRNAGTLDDPKEWDEVSWRGAVHVREVSGMRLLFSVNSDKEGIPEQDKWSRPPSEPLDADEEKKPPAPVEKSPAWKFIQVTHLNGTSSEPKGISAWTQAGLLHEKDIDYQPMLFRSKFTGKKDYPKNQPVKDDPVSDKSSTWWEFFRKGRGTFEVPNTWNDYAYVDDIYSYDYTGERLLFRAEKEGRPADYNRYFPTSEYSTADWTYLYKNEGSPAHPKTWNEFTRVGEIHRYDHNGQTWFFKALLEGSPARHNWYYPVGETNNSVWTYAGHHAGTWQDPKEWDEPTYPGAIHSLNNITFYRSKFSGNAAAYNWYYPTSGKENAQWLIVNKDAYAAPGINDFTKTFDQYTWVTAHNAYLDAITPQLERGIRGFMLDIHKDVGDYNGVKQIRVCHLPAIGACWLDAPLLKDVLKEFIVYLKKDRNAVISLLFESTLTSDELRPVLEQVPEIADYSHVSNGDSWPVLGDMIDTNKRLVMLSNGEVAKRYTLAGKQAEVLWAPKTQVENTYDLGKTSLVHDWQCKSRFTSMDLSLRRRDGRLPRLFVLNQFHSWGSTTLHAGDMDNNLTWLQRRVENYCGEATGWRKPNYLAIDFNQVGDALPYAATLSQGGLYFYEDNRANRAEDTSCVVPVNQSGGTSGVQYDMKLASRGCENDELKSMELEGVRAGTRIELYDNPNGDRQDDFTIIDVKQSVPMGKRVRIDSFEGTTDTFYYRKLASRNNGLDGKVSRIRVLNKPDDNDISDASIVFYEGNGATQNIVCTVPFNVYRQFKMGNGNNSFGCDNDEIRSAKILKAGKGSVFSVTGRPDGGFGQGRTGVTFKRAILLPITISSFNRSYETADVKVEVSHGGGLDGSISYAYFRPASQQKGKPPVEEASTGP</sequence>
<evidence type="ECO:0008006" key="4">
    <source>
        <dbReference type="Google" id="ProtNLM"/>
    </source>
</evidence>
<dbReference type="PATRIC" id="fig|629262.5.peg.2653"/>
<dbReference type="GO" id="GO:0008081">
    <property type="term" value="F:phosphoric diester hydrolase activity"/>
    <property type="evidence" value="ECO:0007669"/>
    <property type="project" value="InterPro"/>
</dbReference>
<comment type="caution">
    <text evidence="2">The sequence shown here is derived from an EMBL/GenBank/DDBJ whole genome shotgun (WGS) entry which is preliminary data.</text>
</comment>
<feature type="region of interest" description="Disordered" evidence="1">
    <location>
        <begin position="684"/>
        <end position="713"/>
    </location>
</feature>
<dbReference type="InterPro" id="IPR051057">
    <property type="entry name" value="PI-PLC_domain"/>
</dbReference>
<dbReference type="PANTHER" id="PTHR13593">
    <property type="match status" value="1"/>
</dbReference>
<organism evidence="2 3">
    <name type="scientific">Pseudomonas syringae pv. japonica str. M301072</name>
    <dbReference type="NCBI Taxonomy" id="629262"/>
    <lineage>
        <taxon>Bacteria</taxon>
        <taxon>Pseudomonadati</taxon>
        <taxon>Pseudomonadota</taxon>
        <taxon>Gammaproteobacteria</taxon>
        <taxon>Pseudomonadales</taxon>
        <taxon>Pseudomonadaceae</taxon>
        <taxon>Pseudomonas</taxon>
        <taxon>Pseudomonas syringae</taxon>
    </lineage>
</organism>
<reference evidence="2 3" key="1">
    <citation type="journal article" date="2011" name="PLoS Pathog.">
        <title>Dynamic evolution of pathogenicity revealed by sequencing and comparative genomics of 19 Pseudomonas syringae isolates.</title>
        <authorList>
            <person name="Baltrus D.A."/>
            <person name="Nishimura M.T."/>
            <person name="Romanchuk A."/>
            <person name="Chang J.H."/>
            <person name="Mukhtar M.S."/>
            <person name="Cherkis K."/>
            <person name="Roach J."/>
            <person name="Grant S.R."/>
            <person name="Jones C.D."/>
            <person name="Dangl J.L."/>
        </authorList>
    </citation>
    <scope>NUCLEOTIDE SEQUENCE [LARGE SCALE GENOMIC DNA]</scope>
    <source>
        <strain evidence="3">M301072PT</strain>
    </source>
</reference>
<dbReference type="SUPFAM" id="SSF51695">
    <property type="entry name" value="PLC-like phosphodiesterases"/>
    <property type="match status" value="1"/>
</dbReference>
<dbReference type="InterPro" id="IPR017946">
    <property type="entry name" value="PLC-like_Pdiesterase_TIM-brl"/>
</dbReference>
<name>F3FJL7_PSESX</name>
<dbReference type="HOGENOM" id="CLU_247761_0_0_6"/>
<dbReference type="Proteomes" id="UP000004471">
    <property type="component" value="Unassembled WGS sequence"/>
</dbReference>
<dbReference type="Gene3D" id="3.20.20.190">
    <property type="entry name" value="Phosphatidylinositol (PI) phosphodiesterase"/>
    <property type="match status" value="1"/>
</dbReference>
<dbReference type="Pfam" id="PF26178">
    <property type="entry name" value="PI-PLC_cat"/>
    <property type="match status" value="1"/>
</dbReference>
<gene>
    <name evidence="2" type="ORF">PSYJA_16052</name>
</gene>
<evidence type="ECO:0000256" key="1">
    <source>
        <dbReference type="SAM" id="MobiDB-lite"/>
    </source>
</evidence>
<evidence type="ECO:0000313" key="2">
    <source>
        <dbReference type="EMBL" id="EGH30403.1"/>
    </source>
</evidence>
<accession>F3FJL7</accession>
<dbReference type="EMBL" id="AEAH01000749">
    <property type="protein sequence ID" value="EGH30403.1"/>
    <property type="molecule type" value="Genomic_DNA"/>
</dbReference>
<proteinExistence type="predicted"/>
<dbReference type="GO" id="GO:0006629">
    <property type="term" value="P:lipid metabolic process"/>
    <property type="evidence" value="ECO:0007669"/>
    <property type="project" value="InterPro"/>
</dbReference>
<dbReference type="Gene3D" id="3.30.160.280">
    <property type="match status" value="3"/>
</dbReference>
<protein>
    <recommendedName>
        <fullName evidence="4">PI-PLC X phosphodiestherase-like domain protein</fullName>
    </recommendedName>
</protein>
<dbReference type="PANTHER" id="PTHR13593:SF140">
    <property type="entry name" value="PLC-LIKE PHOSPHODIESTERASE"/>
    <property type="match status" value="1"/>
</dbReference>